<sequence>MFRSKHPRDIFNEIKWRFDLSKCMIYYIHRGAPGDLKVVNGSMIKSIGKSFLVLQGIVEDAYIPYHRITRIEFNNHTIFQRIIRPLPKRKNIRI</sequence>
<accession>A0A0P7ZI14</accession>
<dbReference type="Pfam" id="PF04457">
    <property type="entry name" value="MJ1316"/>
    <property type="match status" value="1"/>
</dbReference>
<evidence type="ECO:0000313" key="2">
    <source>
        <dbReference type="EMBL" id="KPQ43407.1"/>
    </source>
</evidence>
<dbReference type="InterPro" id="IPR040459">
    <property type="entry name" value="MJ1316"/>
</dbReference>
<dbReference type="AlphaFoldDB" id="A0A0P7ZI14"/>
<organism evidence="2 3">
    <name type="scientific">Candidatus Methanoperedens nitratireducens</name>
    <dbReference type="NCBI Taxonomy" id="1392998"/>
    <lineage>
        <taxon>Archaea</taxon>
        <taxon>Methanobacteriati</taxon>
        <taxon>Methanobacteriota</taxon>
        <taxon>Stenosarchaea group</taxon>
        <taxon>Methanomicrobia</taxon>
        <taxon>Methanosarcinales</taxon>
        <taxon>ANME-2 cluster</taxon>
        <taxon>Candidatus Methanoperedentaceae</taxon>
        <taxon>Candidatus Methanoperedens</taxon>
    </lineage>
</organism>
<dbReference type="Proteomes" id="UP000050360">
    <property type="component" value="Unassembled WGS sequence"/>
</dbReference>
<evidence type="ECO:0000259" key="1">
    <source>
        <dbReference type="Pfam" id="PF04457"/>
    </source>
</evidence>
<name>A0A0P7ZI14_9EURY</name>
<protein>
    <recommendedName>
        <fullName evidence="1">MJ1316 RNA cyclic group end recognition domain-containing protein</fullName>
    </recommendedName>
</protein>
<evidence type="ECO:0000313" key="3">
    <source>
        <dbReference type="Proteomes" id="UP000050360"/>
    </source>
</evidence>
<proteinExistence type="predicted"/>
<reference evidence="2 3" key="1">
    <citation type="submission" date="2015-09" db="EMBL/GenBank/DDBJ databases">
        <title>A metagenomics-based metabolic model of nitrate-dependent anaerobic oxidation of methane by Methanoperedens-like archaea.</title>
        <authorList>
            <person name="Arshad A."/>
            <person name="Speth D.R."/>
            <person name="De Graaf R.M."/>
            <person name="Op Den Camp H.J."/>
            <person name="Jetten M.S."/>
            <person name="Welte C.U."/>
        </authorList>
    </citation>
    <scope>NUCLEOTIDE SEQUENCE [LARGE SCALE GENOMIC DNA]</scope>
</reference>
<comment type="caution">
    <text evidence="2">The sequence shown here is derived from an EMBL/GenBank/DDBJ whole genome shotgun (WGS) entry which is preliminary data.</text>
</comment>
<dbReference type="EMBL" id="LKCM01000150">
    <property type="protein sequence ID" value="KPQ43407.1"/>
    <property type="molecule type" value="Genomic_DNA"/>
</dbReference>
<gene>
    <name evidence="2" type="ORF">MPEBLZ_02032</name>
</gene>
<feature type="domain" description="MJ1316 RNA cyclic group end recognition" evidence="1">
    <location>
        <begin position="7"/>
        <end position="81"/>
    </location>
</feature>